<feature type="transmembrane region" description="Helical" evidence="2">
    <location>
        <begin position="58"/>
        <end position="78"/>
    </location>
</feature>
<evidence type="ECO:0000313" key="5">
    <source>
        <dbReference type="Proteomes" id="UP001152622"/>
    </source>
</evidence>
<accession>A0A9Q1EN41</accession>
<organism evidence="4 5">
    <name type="scientific">Synaphobranchus kaupii</name>
    <name type="common">Kaup's arrowtooth eel</name>
    <dbReference type="NCBI Taxonomy" id="118154"/>
    <lineage>
        <taxon>Eukaryota</taxon>
        <taxon>Metazoa</taxon>
        <taxon>Chordata</taxon>
        <taxon>Craniata</taxon>
        <taxon>Vertebrata</taxon>
        <taxon>Euteleostomi</taxon>
        <taxon>Actinopterygii</taxon>
        <taxon>Neopterygii</taxon>
        <taxon>Teleostei</taxon>
        <taxon>Anguilliformes</taxon>
        <taxon>Synaphobranchidae</taxon>
        <taxon>Synaphobranchus</taxon>
    </lineage>
</organism>
<proteinExistence type="predicted"/>
<dbReference type="InterPro" id="IPR042318">
    <property type="entry name" value="Consortin"/>
</dbReference>
<feature type="region of interest" description="Disordered" evidence="1">
    <location>
        <begin position="1"/>
        <end position="50"/>
    </location>
</feature>
<name>A0A9Q1EN41_SYNKA</name>
<dbReference type="OrthoDB" id="9894200at2759"/>
<evidence type="ECO:0000256" key="1">
    <source>
        <dbReference type="SAM" id="MobiDB-lite"/>
    </source>
</evidence>
<evidence type="ECO:0000259" key="3">
    <source>
        <dbReference type="Pfam" id="PF15281"/>
    </source>
</evidence>
<keyword evidence="2" id="KW-0812">Transmembrane</keyword>
<dbReference type="Proteomes" id="UP001152622">
    <property type="component" value="Chromosome 15"/>
</dbReference>
<gene>
    <name evidence="4" type="ORF">SKAU_G00341380</name>
</gene>
<dbReference type="EMBL" id="JAINUF010000015">
    <property type="protein sequence ID" value="KAJ8341847.1"/>
    <property type="molecule type" value="Genomic_DNA"/>
</dbReference>
<dbReference type="PANTHER" id="PTHR28581:SF1">
    <property type="entry name" value="CONSORTIN"/>
    <property type="match status" value="1"/>
</dbReference>
<evidence type="ECO:0000313" key="4">
    <source>
        <dbReference type="EMBL" id="KAJ8341847.1"/>
    </source>
</evidence>
<comment type="caution">
    <text evidence="4">The sequence shown here is derived from an EMBL/GenBank/DDBJ whole genome shotgun (WGS) entry which is preliminary data.</text>
</comment>
<dbReference type="InterPro" id="IPR028129">
    <property type="entry name" value="Consortin_C"/>
</dbReference>
<feature type="domain" description="Consortin C-terminal" evidence="3">
    <location>
        <begin position="15"/>
        <end position="115"/>
    </location>
</feature>
<dbReference type="GO" id="GO:0071253">
    <property type="term" value="F:connexin binding"/>
    <property type="evidence" value="ECO:0007669"/>
    <property type="project" value="InterPro"/>
</dbReference>
<keyword evidence="2" id="KW-1133">Transmembrane helix</keyword>
<dbReference type="GO" id="GO:0030133">
    <property type="term" value="C:transport vesicle"/>
    <property type="evidence" value="ECO:0007669"/>
    <property type="project" value="TreeGrafter"/>
</dbReference>
<dbReference type="GO" id="GO:0005802">
    <property type="term" value="C:trans-Golgi network"/>
    <property type="evidence" value="ECO:0007669"/>
    <property type="project" value="InterPro"/>
</dbReference>
<sequence length="118" mass="13057">MDYLLPHRARLNPERRSSLEGSPPQPLAPPKQVPKRKVRFSEPDDMADPDEVGLDSCLLLLLLCMVTMVISVGGTALYCTLADAQSACAPTSPRNVDFYFSQVQRGLDEIRHWLSTGS</sequence>
<dbReference type="GO" id="GO:0042998">
    <property type="term" value="P:positive regulation of Golgi to plasma membrane protein transport"/>
    <property type="evidence" value="ECO:0007669"/>
    <property type="project" value="InterPro"/>
</dbReference>
<reference evidence="4" key="1">
    <citation type="journal article" date="2023" name="Science">
        <title>Genome structures resolve the early diversification of teleost fishes.</title>
        <authorList>
            <person name="Parey E."/>
            <person name="Louis A."/>
            <person name="Montfort J."/>
            <person name="Bouchez O."/>
            <person name="Roques C."/>
            <person name="Iampietro C."/>
            <person name="Lluch J."/>
            <person name="Castinel A."/>
            <person name="Donnadieu C."/>
            <person name="Desvignes T."/>
            <person name="Floi Bucao C."/>
            <person name="Jouanno E."/>
            <person name="Wen M."/>
            <person name="Mejri S."/>
            <person name="Dirks R."/>
            <person name="Jansen H."/>
            <person name="Henkel C."/>
            <person name="Chen W.J."/>
            <person name="Zahm M."/>
            <person name="Cabau C."/>
            <person name="Klopp C."/>
            <person name="Thompson A.W."/>
            <person name="Robinson-Rechavi M."/>
            <person name="Braasch I."/>
            <person name="Lecointre G."/>
            <person name="Bobe J."/>
            <person name="Postlethwait J.H."/>
            <person name="Berthelot C."/>
            <person name="Roest Crollius H."/>
            <person name="Guiguen Y."/>
        </authorList>
    </citation>
    <scope>NUCLEOTIDE SEQUENCE</scope>
    <source>
        <strain evidence="4">WJC10195</strain>
    </source>
</reference>
<feature type="compositionally biased region" description="Pro residues" evidence="1">
    <location>
        <begin position="23"/>
        <end position="32"/>
    </location>
</feature>
<dbReference type="PANTHER" id="PTHR28581">
    <property type="entry name" value="CONSORTIN"/>
    <property type="match status" value="1"/>
</dbReference>
<protein>
    <recommendedName>
        <fullName evidence="3">Consortin C-terminal domain-containing protein</fullName>
    </recommendedName>
</protein>
<keyword evidence="5" id="KW-1185">Reference proteome</keyword>
<dbReference type="AlphaFoldDB" id="A0A9Q1EN41"/>
<keyword evidence="2" id="KW-0472">Membrane</keyword>
<dbReference type="GO" id="GO:0005886">
    <property type="term" value="C:plasma membrane"/>
    <property type="evidence" value="ECO:0007669"/>
    <property type="project" value="TreeGrafter"/>
</dbReference>
<evidence type="ECO:0000256" key="2">
    <source>
        <dbReference type="SAM" id="Phobius"/>
    </source>
</evidence>
<dbReference type="Pfam" id="PF15281">
    <property type="entry name" value="Consortin_C"/>
    <property type="match status" value="1"/>
</dbReference>